<proteinExistence type="predicted"/>
<keyword evidence="2" id="KW-1185">Reference proteome</keyword>
<evidence type="ECO:0000313" key="1">
    <source>
        <dbReference type="EMBL" id="KAL2073003.1"/>
    </source>
</evidence>
<sequence length="24" mass="2704">MGRNTSNEDLNLMEGKSFVVDMCI</sequence>
<dbReference type="EMBL" id="JAZHXI010000003">
    <property type="protein sequence ID" value="KAL2073003.1"/>
    <property type="molecule type" value="Genomic_DNA"/>
</dbReference>
<protein>
    <submittedName>
        <fullName evidence="1">Uncharacterized protein</fullName>
    </submittedName>
</protein>
<comment type="caution">
    <text evidence="1">The sequence shown here is derived from an EMBL/GenBank/DDBJ whole genome shotgun (WGS) entry which is preliminary data.</text>
</comment>
<organism evidence="1 2">
    <name type="scientific">Oculimacula yallundae</name>
    <dbReference type="NCBI Taxonomy" id="86028"/>
    <lineage>
        <taxon>Eukaryota</taxon>
        <taxon>Fungi</taxon>
        <taxon>Dikarya</taxon>
        <taxon>Ascomycota</taxon>
        <taxon>Pezizomycotina</taxon>
        <taxon>Leotiomycetes</taxon>
        <taxon>Helotiales</taxon>
        <taxon>Ploettnerulaceae</taxon>
        <taxon>Oculimacula</taxon>
    </lineage>
</organism>
<gene>
    <name evidence="1" type="ORF">VTL71DRAFT_10327</name>
</gene>
<dbReference type="Proteomes" id="UP001595075">
    <property type="component" value="Unassembled WGS sequence"/>
</dbReference>
<evidence type="ECO:0000313" key="2">
    <source>
        <dbReference type="Proteomes" id="UP001595075"/>
    </source>
</evidence>
<accession>A0ABR4CTA6</accession>
<reference evidence="1 2" key="1">
    <citation type="journal article" date="2024" name="Commun. Biol.">
        <title>Comparative genomic analysis of thermophilic fungi reveals convergent evolutionary adaptations and gene losses.</title>
        <authorList>
            <person name="Steindorff A.S."/>
            <person name="Aguilar-Pontes M.V."/>
            <person name="Robinson A.J."/>
            <person name="Andreopoulos B."/>
            <person name="LaButti K."/>
            <person name="Kuo A."/>
            <person name="Mondo S."/>
            <person name="Riley R."/>
            <person name="Otillar R."/>
            <person name="Haridas S."/>
            <person name="Lipzen A."/>
            <person name="Grimwood J."/>
            <person name="Schmutz J."/>
            <person name="Clum A."/>
            <person name="Reid I.D."/>
            <person name="Moisan M.C."/>
            <person name="Butler G."/>
            <person name="Nguyen T.T.M."/>
            <person name="Dewar K."/>
            <person name="Conant G."/>
            <person name="Drula E."/>
            <person name="Henrissat B."/>
            <person name="Hansel C."/>
            <person name="Singer S."/>
            <person name="Hutchinson M.I."/>
            <person name="de Vries R.P."/>
            <person name="Natvig D.O."/>
            <person name="Powell A.J."/>
            <person name="Tsang A."/>
            <person name="Grigoriev I.V."/>
        </authorList>
    </citation>
    <scope>NUCLEOTIDE SEQUENCE [LARGE SCALE GENOMIC DNA]</scope>
    <source>
        <strain evidence="1 2">CBS 494.80</strain>
    </source>
</reference>
<name>A0ABR4CTA6_9HELO</name>